<comment type="cofactor">
    <cofactor evidence="3">
        <name>a divalent metal cation</name>
        <dbReference type="ChEBI" id="CHEBI:60240"/>
    </cofactor>
    <text evidence="3">Binds 2 divalent metal cations per subunit.</text>
</comment>
<dbReference type="RefSeq" id="WP_093170630.1">
    <property type="nucleotide sequence ID" value="NZ_FNCN01000010.1"/>
</dbReference>
<dbReference type="STRING" id="504805.SAMN05421505_11076"/>
<organism evidence="5 6">
    <name type="scientific">Sinosporangium album</name>
    <dbReference type="NCBI Taxonomy" id="504805"/>
    <lineage>
        <taxon>Bacteria</taxon>
        <taxon>Bacillati</taxon>
        <taxon>Actinomycetota</taxon>
        <taxon>Actinomycetes</taxon>
        <taxon>Streptosporangiales</taxon>
        <taxon>Streptosporangiaceae</taxon>
        <taxon>Sinosporangium</taxon>
    </lineage>
</organism>
<dbReference type="PANTHER" id="PTHR10819:SF3">
    <property type="entry name" value="PHOSPHOTRIESTERASE-RELATED PROTEIN"/>
    <property type="match status" value="1"/>
</dbReference>
<evidence type="ECO:0000256" key="3">
    <source>
        <dbReference type="PIRSR" id="PIRSR601559-52"/>
    </source>
</evidence>
<dbReference type="PANTHER" id="PTHR10819">
    <property type="entry name" value="PHOSPHOTRIESTERASE-RELATED"/>
    <property type="match status" value="1"/>
</dbReference>
<reference evidence="5 6" key="1">
    <citation type="submission" date="2016-10" db="EMBL/GenBank/DDBJ databases">
        <authorList>
            <person name="de Groot N.N."/>
        </authorList>
    </citation>
    <scope>NUCLEOTIDE SEQUENCE [LARGE SCALE GENOMIC DNA]</scope>
    <source>
        <strain evidence="5 6">CPCC 201354</strain>
    </source>
</reference>
<keyword evidence="2" id="KW-0378">Hydrolase</keyword>
<sequence length="373" mass="40865">MADLPPRPARRVRTVLGDIEPAELGHTQPHEHVLCDMSAIIQPWGLQPVAGAPPSSPEQPAVAREFPASVRAKVAEPVRPDNYDWIRRTVLNLDNLRLLSETDAVEELSLYRSAGGGAVVDSSCVGMGRDPLGLARVSRATGVHIVMGSGYYSRDYHPAGLADMPVDAVRDEITRDVEVGVDDTGVRAGVVGEIGLSWPVHPVEEKVLRAACRAQVATGAPLQIHPGRHPEAPLHALRTVMDAGGQPERTIMSHLDRTLWRSDDLLELARTGCYLELDLFGQESSYYAFNPDARRPNDRTRIEWLQMLIEAGFGDRLLVAQDICQKVYLRRYGGPGYTHILESALPLMRHMGMSDAEIMMVTVDNPAAILTVG</sequence>
<dbReference type="SUPFAM" id="SSF51556">
    <property type="entry name" value="Metallo-dependent hydrolases"/>
    <property type="match status" value="1"/>
</dbReference>
<comment type="caution">
    <text evidence="4">Lacks conserved residue(s) required for the propagation of feature annotation.</text>
</comment>
<feature type="binding site" evidence="3">
    <location>
        <position position="193"/>
    </location>
    <ligand>
        <name>a divalent metal cation</name>
        <dbReference type="ChEBI" id="CHEBI:60240"/>
        <label>2</label>
    </ligand>
</feature>
<dbReference type="PIRSF" id="PIRSF016839">
    <property type="entry name" value="PhP"/>
    <property type="match status" value="1"/>
</dbReference>
<dbReference type="Pfam" id="PF02126">
    <property type="entry name" value="PTE"/>
    <property type="match status" value="1"/>
</dbReference>
<dbReference type="GO" id="GO:0008270">
    <property type="term" value="F:zinc ion binding"/>
    <property type="evidence" value="ECO:0007669"/>
    <property type="project" value="InterPro"/>
</dbReference>
<dbReference type="Proteomes" id="UP000198923">
    <property type="component" value="Unassembled WGS sequence"/>
</dbReference>
<proteinExistence type="inferred from homology"/>
<accession>A0A1G7YUV5</accession>
<dbReference type="AlphaFoldDB" id="A0A1G7YUV5"/>
<dbReference type="OrthoDB" id="9795018at2"/>
<evidence type="ECO:0000313" key="6">
    <source>
        <dbReference type="Proteomes" id="UP000198923"/>
    </source>
</evidence>
<dbReference type="InterPro" id="IPR032466">
    <property type="entry name" value="Metal_Hydrolase"/>
</dbReference>
<dbReference type="Gene3D" id="3.20.20.140">
    <property type="entry name" value="Metal-dependent hydrolases"/>
    <property type="match status" value="1"/>
</dbReference>
<evidence type="ECO:0000313" key="5">
    <source>
        <dbReference type="EMBL" id="SDH00352.1"/>
    </source>
</evidence>
<comment type="similarity">
    <text evidence="4">Belongs to the metallo-dependent hydrolases superfamily. Phosphotriesterase family.</text>
</comment>
<feature type="binding site" evidence="3">
    <location>
        <position position="225"/>
    </location>
    <ligand>
        <name>a divalent metal cation</name>
        <dbReference type="ChEBI" id="CHEBI:60240"/>
        <label>2</label>
    </ligand>
</feature>
<evidence type="ECO:0000256" key="2">
    <source>
        <dbReference type="ARBA" id="ARBA00022801"/>
    </source>
</evidence>
<feature type="binding site" evidence="3">
    <location>
        <position position="193"/>
    </location>
    <ligand>
        <name>a divalent metal cation</name>
        <dbReference type="ChEBI" id="CHEBI:60240"/>
        <label>1</label>
    </ligand>
</feature>
<keyword evidence="6" id="KW-1185">Reference proteome</keyword>
<dbReference type="EMBL" id="FNCN01000010">
    <property type="protein sequence ID" value="SDH00352.1"/>
    <property type="molecule type" value="Genomic_DNA"/>
</dbReference>
<gene>
    <name evidence="5" type="ORF">SAMN05421505_11076</name>
</gene>
<feature type="binding site" evidence="3">
    <location>
        <position position="322"/>
    </location>
    <ligand>
        <name>a divalent metal cation</name>
        <dbReference type="ChEBI" id="CHEBI:60240"/>
        <label>1</label>
    </ligand>
</feature>
<feature type="binding site" evidence="3">
    <location>
        <position position="254"/>
    </location>
    <ligand>
        <name>a divalent metal cation</name>
        <dbReference type="ChEBI" id="CHEBI:60240"/>
        <label>2</label>
    </ligand>
</feature>
<name>A0A1G7YUV5_9ACTN</name>
<dbReference type="GO" id="GO:0016787">
    <property type="term" value="F:hydrolase activity"/>
    <property type="evidence" value="ECO:0007669"/>
    <property type="project" value="UniProtKB-KW"/>
</dbReference>
<evidence type="ECO:0000256" key="1">
    <source>
        <dbReference type="ARBA" id="ARBA00022723"/>
    </source>
</evidence>
<evidence type="ECO:0000256" key="4">
    <source>
        <dbReference type="PROSITE-ProRule" id="PRU00679"/>
    </source>
</evidence>
<feature type="binding site" evidence="3">
    <location>
        <position position="32"/>
    </location>
    <ligand>
        <name>a divalent metal cation</name>
        <dbReference type="ChEBI" id="CHEBI:60240"/>
        <label>1</label>
    </ligand>
</feature>
<protein>
    <submittedName>
        <fullName evidence="5">Phosphotriesterase-related protein</fullName>
    </submittedName>
</protein>
<feature type="binding site" evidence="3">
    <location>
        <position position="30"/>
    </location>
    <ligand>
        <name>a divalent metal cation</name>
        <dbReference type="ChEBI" id="CHEBI:60240"/>
        <label>1</label>
    </ligand>
</feature>
<dbReference type="InterPro" id="IPR001559">
    <property type="entry name" value="Phosphotriesterase"/>
</dbReference>
<keyword evidence="1 3" id="KW-0479">Metal-binding</keyword>
<dbReference type="PROSITE" id="PS51347">
    <property type="entry name" value="PHOSPHOTRIESTERASE_2"/>
    <property type="match status" value="1"/>
</dbReference>